<organism evidence="2 3">
    <name type="scientific">Dictyobacter vulcani</name>
    <dbReference type="NCBI Taxonomy" id="2607529"/>
    <lineage>
        <taxon>Bacteria</taxon>
        <taxon>Bacillati</taxon>
        <taxon>Chloroflexota</taxon>
        <taxon>Ktedonobacteria</taxon>
        <taxon>Ktedonobacterales</taxon>
        <taxon>Dictyobacteraceae</taxon>
        <taxon>Dictyobacter</taxon>
    </lineage>
</organism>
<dbReference type="InterPro" id="IPR009081">
    <property type="entry name" value="PP-bd_ACP"/>
</dbReference>
<dbReference type="Pfam" id="PF00550">
    <property type="entry name" value="PP-binding"/>
    <property type="match status" value="1"/>
</dbReference>
<keyword evidence="3" id="KW-1185">Reference proteome</keyword>
<proteinExistence type="predicted"/>
<dbReference type="Gene3D" id="1.10.1200.10">
    <property type="entry name" value="ACP-like"/>
    <property type="match status" value="1"/>
</dbReference>
<reference evidence="2 3" key="1">
    <citation type="submission" date="2019-10" db="EMBL/GenBank/DDBJ databases">
        <title>Dictyobacter vulcani sp. nov., within the class Ktedonobacteria, isolated from soil of volcanic Mt. Zao.</title>
        <authorList>
            <person name="Zheng Y."/>
            <person name="Wang C.M."/>
            <person name="Sakai Y."/>
            <person name="Abe K."/>
            <person name="Yokota A."/>
            <person name="Yabe S."/>
        </authorList>
    </citation>
    <scope>NUCLEOTIDE SEQUENCE [LARGE SCALE GENOMIC DNA]</scope>
    <source>
        <strain evidence="2 3">W12</strain>
    </source>
</reference>
<evidence type="ECO:0000313" key="2">
    <source>
        <dbReference type="EMBL" id="GER90272.1"/>
    </source>
</evidence>
<dbReference type="InterPro" id="IPR036736">
    <property type="entry name" value="ACP-like_sf"/>
</dbReference>
<dbReference type="SUPFAM" id="SSF47336">
    <property type="entry name" value="ACP-like"/>
    <property type="match status" value="1"/>
</dbReference>
<name>A0A5J4KSZ5_9CHLR</name>
<evidence type="ECO:0000259" key="1">
    <source>
        <dbReference type="PROSITE" id="PS50075"/>
    </source>
</evidence>
<feature type="domain" description="Carrier" evidence="1">
    <location>
        <begin position="4"/>
        <end position="82"/>
    </location>
</feature>
<comment type="caution">
    <text evidence="2">The sequence shown here is derived from an EMBL/GenBank/DDBJ whole genome shotgun (WGS) entry which is preliminary data.</text>
</comment>
<dbReference type="RefSeq" id="WP_151758036.1">
    <property type="nucleotide sequence ID" value="NZ_BKZW01000002.1"/>
</dbReference>
<accession>A0A5J4KSZ5</accession>
<dbReference type="EMBL" id="BKZW01000002">
    <property type="protein sequence ID" value="GER90272.1"/>
    <property type="molecule type" value="Genomic_DNA"/>
</dbReference>
<evidence type="ECO:0000313" key="3">
    <source>
        <dbReference type="Proteomes" id="UP000326912"/>
    </source>
</evidence>
<sequence length="90" mass="9948">MVNDALQETIYPRVVAILRCQVDEDDEIRSDTDLLTDLGIDSIGQVEICLALEKEFGLRFSIAELRVCTTVDEVVQLVVHTIAGKEAASK</sequence>
<protein>
    <recommendedName>
        <fullName evidence="1">Carrier domain-containing protein</fullName>
    </recommendedName>
</protein>
<dbReference type="Proteomes" id="UP000326912">
    <property type="component" value="Unassembled WGS sequence"/>
</dbReference>
<dbReference type="AlphaFoldDB" id="A0A5J4KSZ5"/>
<dbReference type="PROSITE" id="PS50075">
    <property type="entry name" value="CARRIER"/>
    <property type="match status" value="1"/>
</dbReference>
<gene>
    <name evidence="2" type="ORF">KDW_44340</name>
</gene>